<feature type="compositionally biased region" description="Basic and acidic residues" evidence="1">
    <location>
        <begin position="72"/>
        <end position="88"/>
    </location>
</feature>
<evidence type="ECO:0000313" key="3">
    <source>
        <dbReference type="Proteomes" id="UP001217089"/>
    </source>
</evidence>
<keyword evidence="3" id="KW-1185">Reference proteome</keyword>
<feature type="compositionally biased region" description="Low complexity" evidence="1">
    <location>
        <begin position="159"/>
        <end position="170"/>
    </location>
</feature>
<accession>A0ABQ9FL76</accession>
<evidence type="ECO:0000256" key="1">
    <source>
        <dbReference type="SAM" id="MobiDB-lite"/>
    </source>
</evidence>
<protein>
    <submittedName>
        <fullName evidence="2">Uncharacterized protein</fullName>
    </submittedName>
</protein>
<dbReference type="Proteomes" id="UP001217089">
    <property type="component" value="Unassembled WGS sequence"/>
</dbReference>
<proteinExistence type="predicted"/>
<reference evidence="2 3" key="1">
    <citation type="submission" date="2022-12" db="EMBL/GenBank/DDBJ databases">
        <title>Chromosome-level genome of Tegillarca granosa.</title>
        <authorList>
            <person name="Kim J."/>
        </authorList>
    </citation>
    <scope>NUCLEOTIDE SEQUENCE [LARGE SCALE GENOMIC DNA]</scope>
    <source>
        <strain evidence="2">Teg-2019</strain>
        <tissue evidence="2">Adductor muscle</tissue>
    </source>
</reference>
<gene>
    <name evidence="2" type="ORF">KUTeg_006454</name>
</gene>
<evidence type="ECO:0000313" key="2">
    <source>
        <dbReference type="EMBL" id="KAJ8316440.1"/>
    </source>
</evidence>
<feature type="compositionally biased region" description="Low complexity" evidence="1">
    <location>
        <begin position="23"/>
        <end position="32"/>
    </location>
</feature>
<comment type="caution">
    <text evidence="2">The sequence shown here is derived from an EMBL/GenBank/DDBJ whole genome shotgun (WGS) entry which is preliminary data.</text>
</comment>
<dbReference type="EMBL" id="JARBDR010000328">
    <property type="protein sequence ID" value="KAJ8316440.1"/>
    <property type="molecule type" value="Genomic_DNA"/>
</dbReference>
<sequence length="336" mass="36967">MSTMDIQTSFYENFDSVLKRSSDSANNSSQESGDAITDMNNDSPGKRSHGGRALSMPTVRGQDIVSFKHVRSGSDQEKITIGETKDLSDNPGTPTKKSHSRQSSDSVDDKSINERSSVERSSVERSVVDGKIAERSGSNGSDKFPGFKMSEKIDRTSKSSDSSSRLSSGSITDKTGGVKVTDKASDHSRSGSEFTGGHGKERSFEKSLDNIMDKCSEKSLDLTLSVENRNEAVSDTGKSVEDACSTTSTGTKKSDKKKKNITLLLSPLKLVSLTELLEIPVANCAYRFLKKERDQGRYLVFTTRTLIAGKHYYDRYGGKYKSLTDESRARLFFRKF</sequence>
<feature type="compositionally biased region" description="Basic and acidic residues" evidence="1">
    <location>
        <begin position="107"/>
        <end position="134"/>
    </location>
</feature>
<name>A0ABQ9FL76_TEGGR</name>
<feature type="compositionally biased region" description="Basic and acidic residues" evidence="1">
    <location>
        <begin position="180"/>
        <end position="190"/>
    </location>
</feature>
<feature type="compositionally biased region" description="Polar residues" evidence="1">
    <location>
        <begin position="90"/>
        <end position="105"/>
    </location>
</feature>
<organism evidence="2 3">
    <name type="scientific">Tegillarca granosa</name>
    <name type="common">Malaysian cockle</name>
    <name type="synonym">Anadara granosa</name>
    <dbReference type="NCBI Taxonomy" id="220873"/>
    <lineage>
        <taxon>Eukaryota</taxon>
        <taxon>Metazoa</taxon>
        <taxon>Spiralia</taxon>
        <taxon>Lophotrochozoa</taxon>
        <taxon>Mollusca</taxon>
        <taxon>Bivalvia</taxon>
        <taxon>Autobranchia</taxon>
        <taxon>Pteriomorphia</taxon>
        <taxon>Arcoida</taxon>
        <taxon>Arcoidea</taxon>
        <taxon>Arcidae</taxon>
        <taxon>Tegillarca</taxon>
    </lineage>
</organism>
<feature type="compositionally biased region" description="Basic and acidic residues" evidence="1">
    <location>
        <begin position="149"/>
        <end position="158"/>
    </location>
</feature>
<feature type="region of interest" description="Disordered" evidence="1">
    <location>
        <begin position="19"/>
        <end position="203"/>
    </location>
</feature>